<evidence type="ECO:0000313" key="1">
    <source>
        <dbReference type="EMBL" id="KAJ1899914.1"/>
    </source>
</evidence>
<keyword evidence="2" id="KW-1185">Reference proteome</keyword>
<sequence>MKIYHLAVIRASDPQTDEQNKKPSLILCSESDLSEFSFFQRGSVAEFMNFFSTTVAERTSVGQRQAVSNSEQGDRIVYAVRGSSGVCATVMTDKEYPDRVALTLAGKILDEFTQTYNADRIAGASDKLAFPLLGEMLAKYQEPRQADNIMKVQMELEETKAVLHKTIEGILERGTKLDSLVDRSTELSNSSKAFYKTAKKTNSCCVVM</sequence>
<name>A0ACC1IS75_9FUNG</name>
<organism evidence="1 2">
    <name type="scientific">Kickxella alabastrina</name>
    <dbReference type="NCBI Taxonomy" id="61397"/>
    <lineage>
        <taxon>Eukaryota</taxon>
        <taxon>Fungi</taxon>
        <taxon>Fungi incertae sedis</taxon>
        <taxon>Zoopagomycota</taxon>
        <taxon>Kickxellomycotina</taxon>
        <taxon>Kickxellomycetes</taxon>
        <taxon>Kickxellales</taxon>
        <taxon>Kickxellaceae</taxon>
        <taxon>Kickxella</taxon>
    </lineage>
</organism>
<evidence type="ECO:0000313" key="2">
    <source>
        <dbReference type="Proteomes" id="UP001150581"/>
    </source>
</evidence>
<proteinExistence type="predicted"/>
<comment type="caution">
    <text evidence="1">The sequence shown here is derived from an EMBL/GenBank/DDBJ whole genome shotgun (WGS) entry which is preliminary data.</text>
</comment>
<dbReference type="EMBL" id="JANBPG010000116">
    <property type="protein sequence ID" value="KAJ1899914.1"/>
    <property type="molecule type" value="Genomic_DNA"/>
</dbReference>
<accession>A0ACC1IS75</accession>
<reference evidence="1" key="1">
    <citation type="submission" date="2022-07" db="EMBL/GenBank/DDBJ databases">
        <title>Phylogenomic reconstructions and comparative analyses of Kickxellomycotina fungi.</title>
        <authorList>
            <person name="Reynolds N.K."/>
            <person name="Stajich J.E."/>
            <person name="Barry K."/>
            <person name="Grigoriev I.V."/>
            <person name="Crous P."/>
            <person name="Smith M.E."/>
        </authorList>
    </citation>
    <scope>NUCLEOTIDE SEQUENCE</scope>
    <source>
        <strain evidence="1">Benny 63K</strain>
    </source>
</reference>
<dbReference type="Proteomes" id="UP001150581">
    <property type="component" value="Unassembled WGS sequence"/>
</dbReference>
<gene>
    <name evidence="1" type="primary">YKT6_1</name>
    <name evidence="1" type="ORF">LPJ66_001806</name>
</gene>
<protein>
    <submittedName>
        <fullName evidence="1">Palmitoyltransferase</fullName>
    </submittedName>
</protein>